<reference evidence="2 3" key="1">
    <citation type="submission" date="2019-12" db="EMBL/GenBank/DDBJ databases">
        <title>Devosia maris sp. nov., isolated from the deep seawater.</title>
        <authorList>
            <person name="Liu Y."/>
        </authorList>
    </citation>
    <scope>NUCLEOTIDE SEQUENCE [LARGE SCALE GENOMIC DNA]</scope>
    <source>
        <strain evidence="2 3">L53-10-65</strain>
    </source>
</reference>
<dbReference type="InterPro" id="IPR014922">
    <property type="entry name" value="YdhG-like"/>
</dbReference>
<organism evidence="2 3">
    <name type="scientific">Devosia marina</name>
    <dbReference type="NCBI Taxonomy" id="2683198"/>
    <lineage>
        <taxon>Bacteria</taxon>
        <taxon>Pseudomonadati</taxon>
        <taxon>Pseudomonadota</taxon>
        <taxon>Alphaproteobacteria</taxon>
        <taxon>Hyphomicrobiales</taxon>
        <taxon>Devosiaceae</taxon>
        <taxon>Devosia</taxon>
    </lineage>
</organism>
<dbReference type="AlphaFoldDB" id="A0A7X3FRP1"/>
<dbReference type="Pfam" id="PF08818">
    <property type="entry name" value="DUF1801"/>
    <property type="match status" value="1"/>
</dbReference>
<comment type="caution">
    <text evidence="2">The sequence shown here is derived from an EMBL/GenBank/DDBJ whole genome shotgun (WGS) entry which is preliminary data.</text>
</comment>
<evidence type="ECO:0000313" key="2">
    <source>
        <dbReference type="EMBL" id="MVS99370.1"/>
    </source>
</evidence>
<dbReference type="EMBL" id="WQRF01000002">
    <property type="protein sequence ID" value="MVS99370.1"/>
    <property type="molecule type" value="Genomic_DNA"/>
</dbReference>
<dbReference type="SUPFAM" id="SSF159888">
    <property type="entry name" value="YdhG-like"/>
    <property type="match status" value="1"/>
</dbReference>
<protein>
    <recommendedName>
        <fullName evidence="1">YdhG-like domain-containing protein</fullName>
    </recommendedName>
</protein>
<gene>
    <name evidence="2" type="ORF">GO014_10090</name>
</gene>
<proteinExistence type="predicted"/>
<evidence type="ECO:0000259" key="1">
    <source>
        <dbReference type="Pfam" id="PF08818"/>
    </source>
</evidence>
<keyword evidence="3" id="KW-1185">Reference proteome</keyword>
<dbReference type="Proteomes" id="UP000438106">
    <property type="component" value="Unassembled WGS sequence"/>
</dbReference>
<evidence type="ECO:0000313" key="3">
    <source>
        <dbReference type="Proteomes" id="UP000438106"/>
    </source>
</evidence>
<sequence length="119" mass="13192">MISQSELDAILAQQPESVRQLCRQVVRLLANVAGLTGSVKLGWRSVNFRHEVAGLVCAVFPHDDRVAIYFENGRQLEDRDGLLEGSHLKKGRFLRLYPGEPVPETAIVMLVAEAVALKL</sequence>
<name>A0A7X3FRP1_9HYPH</name>
<dbReference type="RefSeq" id="WP_157290214.1">
    <property type="nucleotide sequence ID" value="NZ_WQRF01000002.1"/>
</dbReference>
<feature type="domain" description="YdhG-like" evidence="1">
    <location>
        <begin position="19"/>
        <end position="115"/>
    </location>
</feature>
<accession>A0A7X3FRP1</accession>